<feature type="region of interest" description="Disordered" evidence="13">
    <location>
        <begin position="1"/>
        <end position="26"/>
    </location>
</feature>
<comment type="cofactor">
    <cofactor evidence="12">
        <name>thiamine diphosphate</name>
        <dbReference type="ChEBI" id="CHEBI:58937"/>
    </cofactor>
    <text evidence="12">Binds 1 thiamine pyrophosphate per subunit.</text>
</comment>
<dbReference type="Proteomes" id="UP000473014">
    <property type="component" value="Unassembled WGS sequence"/>
</dbReference>
<dbReference type="Pfam" id="PF00205">
    <property type="entry name" value="TPP_enzyme_M"/>
    <property type="match status" value="1"/>
</dbReference>
<dbReference type="PANTHER" id="PTHR18968">
    <property type="entry name" value="THIAMINE PYROPHOSPHATE ENZYMES"/>
    <property type="match status" value="1"/>
</dbReference>
<evidence type="ECO:0000256" key="4">
    <source>
        <dbReference type="ARBA" id="ARBA00013145"/>
    </source>
</evidence>
<keyword evidence="8 12" id="KW-0460">Magnesium</keyword>
<comment type="pathway">
    <text evidence="2 12">Amino-acid biosynthesis; L-valine biosynthesis; L-valine from pyruvate: step 1/4.</text>
</comment>
<keyword evidence="5 12" id="KW-0028">Amino-acid biosynthesis</keyword>
<dbReference type="InterPro" id="IPR012001">
    <property type="entry name" value="Thiamin_PyroP_enz_TPP-bd_dom"/>
</dbReference>
<dbReference type="CDD" id="cd02015">
    <property type="entry name" value="TPP_AHAS"/>
    <property type="match status" value="1"/>
</dbReference>
<feature type="domain" description="Thiamine pyrophosphate enzyme TPP-binding" evidence="15">
    <location>
        <begin position="419"/>
        <end position="583"/>
    </location>
</feature>
<dbReference type="GO" id="GO:0000287">
    <property type="term" value="F:magnesium ion binding"/>
    <property type="evidence" value="ECO:0007669"/>
    <property type="project" value="UniProtKB-UniRule"/>
</dbReference>
<proteinExistence type="inferred from homology"/>
<comment type="pathway">
    <text evidence="1 12">Amino-acid biosynthesis; L-isoleucine biosynthesis; L-isoleucine from 2-oxobutanoate: step 1/4.</text>
</comment>
<dbReference type="InterPro" id="IPR045229">
    <property type="entry name" value="TPP_enz"/>
</dbReference>
<dbReference type="OrthoDB" id="4494979at2"/>
<keyword evidence="9 12" id="KW-0786">Thiamine pyrophosphate</keyword>
<dbReference type="InterPro" id="IPR000399">
    <property type="entry name" value="TPP-bd_CS"/>
</dbReference>
<dbReference type="GO" id="GO:0009099">
    <property type="term" value="P:L-valine biosynthetic process"/>
    <property type="evidence" value="ECO:0007669"/>
    <property type="project" value="UniProtKB-UniPathway"/>
</dbReference>
<dbReference type="NCBIfam" id="TIGR00118">
    <property type="entry name" value="acolac_lg"/>
    <property type="match status" value="1"/>
</dbReference>
<dbReference type="InterPro" id="IPR012846">
    <property type="entry name" value="Acetolactate_synth_lsu"/>
</dbReference>
<keyword evidence="18" id="KW-1185">Reference proteome</keyword>
<gene>
    <name evidence="17" type="ORF">F0L17_18855</name>
</gene>
<dbReference type="InterPro" id="IPR029061">
    <property type="entry name" value="THDP-binding"/>
</dbReference>
<feature type="domain" description="Thiamine pyrophosphate enzyme central" evidence="14">
    <location>
        <begin position="220"/>
        <end position="355"/>
    </location>
</feature>
<name>A0A6G2BFT0_9ACTN</name>
<dbReference type="InterPro" id="IPR012000">
    <property type="entry name" value="Thiamin_PyroP_enz_cen_dom"/>
</dbReference>
<dbReference type="InterPro" id="IPR039368">
    <property type="entry name" value="AHAS_TPP"/>
</dbReference>
<dbReference type="PANTHER" id="PTHR18968:SF13">
    <property type="entry name" value="ACETOLACTATE SYNTHASE CATALYTIC SUBUNIT, MITOCHONDRIAL"/>
    <property type="match status" value="1"/>
</dbReference>
<comment type="caution">
    <text evidence="17">The sequence shown here is derived from an EMBL/GenBank/DDBJ whole genome shotgun (WGS) entry which is preliminary data.</text>
</comment>
<feature type="compositionally biased region" description="Polar residues" evidence="13">
    <location>
        <begin position="14"/>
        <end position="24"/>
    </location>
</feature>
<dbReference type="AlphaFoldDB" id="A0A6G2BFT0"/>
<keyword evidence="7 12" id="KW-0479">Metal-binding</keyword>
<keyword evidence="10 12" id="KW-0100">Branched-chain amino acid biosynthesis</keyword>
<dbReference type="EC" id="2.2.1.6" evidence="4 12"/>
<evidence type="ECO:0000256" key="7">
    <source>
        <dbReference type="ARBA" id="ARBA00022723"/>
    </source>
</evidence>
<evidence type="ECO:0000313" key="17">
    <source>
        <dbReference type="EMBL" id="MTE21141.1"/>
    </source>
</evidence>
<evidence type="ECO:0000256" key="10">
    <source>
        <dbReference type="ARBA" id="ARBA00023304"/>
    </source>
</evidence>
<organism evidence="17 18">
    <name type="scientific">Streptomyces taklimakanensis</name>
    <dbReference type="NCBI Taxonomy" id="2569853"/>
    <lineage>
        <taxon>Bacteria</taxon>
        <taxon>Bacillati</taxon>
        <taxon>Actinomycetota</taxon>
        <taxon>Actinomycetes</taxon>
        <taxon>Kitasatosporales</taxon>
        <taxon>Streptomycetaceae</taxon>
        <taxon>Streptomyces</taxon>
    </lineage>
</organism>
<dbReference type="GO" id="GO:0005948">
    <property type="term" value="C:acetolactate synthase complex"/>
    <property type="evidence" value="ECO:0007669"/>
    <property type="project" value="TreeGrafter"/>
</dbReference>
<dbReference type="EMBL" id="WIXO01000001">
    <property type="protein sequence ID" value="MTE21141.1"/>
    <property type="molecule type" value="Genomic_DNA"/>
</dbReference>
<dbReference type="Gene3D" id="3.40.50.1220">
    <property type="entry name" value="TPP-binding domain"/>
    <property type="match status" value="1"/>
</dbReference>
<evidence type="ECO:0000259" key="14">
    <source>
        <dbReference type="Pfam" id="PF00205"/>
    </source>
</evidence>
<evidence type="ECO:0000259" key="16">
    <source>
        <dbReference type="Pfam" id="PF02776"/>
    </source>
</evidence>
<dbReference type="GO" id="GO:0050660">
    <property type="term" value="F:flavin adenine dinucleotide binding"/>
    <property type="evidence" value="ECO:0007669"/>
    <property type="project" value="InterPro"/>
</dbReference>
<evidence type="ECO:0000256" key="1">
    <source>
        <dbReference type="ARBA" id="ARBA00004974"/>
    </source>
</evidence>
<dbReference type="RefSeq" id="WP_155071996.1">
    <property type="nucleotide sequence ID" value="NZ_WIXO01000001.1"/>
</dbReference>
<evidence type="ECO:0000313" key="18">
    <source>
        <dbReference type="Proteomes" id="UP000473014"/>
    </source>
</evidence>
<evidence type="ECO:0000256" key="9">
    <source>
        <dbReference type="ARBA" id="ARBA00023052"/>
    </source>
</evidence>
<dbReference type="SUPFAM" id="SSF52518">
    <property type="entry name" value="Thiamin diphosphate-binding fold (THDP-binding)"/>
    <property type="match status" value="2"/>
</dbReference>
<evidence type="ECO:0000256" key="3">
    <source>
        <dbReference type="ARBA" id="ARBA00007812"/>
    </source>
</evidence>
<dbReference type="CDD" id="cd07035">
    <property type="entry name" value="TPP_PYR_POX_like"/>
    <property type="match status" value="1"/>
</dbReference>
<dbReference type="FunFam" id="3.40.50.1220:FF:000008">
    <property type="entry name" value="Acetolactate synthase"/>
    <property type="match status" value="1"/>
</dbReference>
<accession>A0A6G2BFT0</accession>
<evidence type="ECO:0000256" key="13">
    <source>
        <dbReference type="SAM" id="MobiDB-lite"/>
    </source>
</evidence>
<comment type="similarity">
    <text evidence="3 12">Belongs to the TPP enzyme family.</text>
</comment>
<keyword evidence="6 12" id="KW-0808">Transferase</keyword>
<evidence type="ECO:0000259" key="15">
    <source>
        <dbReference type="Pfam" id="PF02775"/>
    </source>
</evidence>
<dbReference type="FunFam" id="3.40.50.970:FF:000007">
    <property type="entry name" value="Acetolactate synthase"/>
    <property type="match status" value="1"/>
</dbReference>
<comment type="cofactor">
    <cofactor evidence="12">
        <name>Mg(2+)</name>
        <dbReference type="ChEBI" id="CHEBI:18420"/>
    </cofactor>
    <text evidence="12">Binds 1 Mg(2+) ion per subunit.</text>
</comment>
<feature type="domain" description="Thiamine pyrophosphate enzyme N-terminal TPP-binding" evidence="16">
    <location>
        <begin position="31"/>
        <end position="145"/>
    </location>
</feature>
<evidence type="ECO:0000256" key="8">
    <source>
        <dbReference type="ARBA" id="ARBA00022842"/>
    </source>
</evidence>
<dbReference type="GO" id="GO:0003984">
    <property type="term" value="F:acetolactate synthase activity"/>
    <property type="evidence" value="ECO:0007669"/>
    <property type="project" value="UniProtKB-EC"/>
</dbReference>
<sequence length="619" mass="65533">MTEQATGAPRPQPRTRTGGAQPQPATVEHVTGAQSLIRSLEEVGADTVFGIPGGAILPAYDPMMDSSRVRHVLVRHEQGAGHAATGYAQATGRVGVCMATSGPGATNLVTPIADAHMDSVPLVAITGQVASGSIGTDAFQEADICGITMPVTKHNYLVTDPAEIPRVIAEAFHIASTGRPGPVLVDIAKDALQARTTFSWPPAHELPGYRPVTKPHAKQIREAARLITEAARPVLYVGGGVLKAGATTELKVLAELTGAPVTTTLMALGAFPDSHPQHLGMPGMHGTVAAVTALQKADLIVALGARFDDRVTGRLDSFAPYAKVVHADIDPAEIGKNRAADVPIVGDAREVIADLVVAVRAEHEAGNVGDHTEWWRQLDRWRETYPLGYDLPEDGSLSPQQVIERIGALAPEGTVFAAGVGQHQMWAAHFIHYERPATWLNSGGLGTMGYAVPAALGAKAGVPDRTVWAIDGDGCFQMTNQELATAALNGIPIKVAIINNGALGMVRQWQTLFYNQRYSNTVLHSGPDARPVEEAPKGTRVPDFVKLAEAMGCVGIRCESPDRLDAVIEKANSINDRPVVVDFIVHEDAMVWPMVAAGTSNDEVMAARGVRPDFGDGDD</sequence>
<protein>
    <recommendedName>
        <fullName evidence="4 12">Acetolactate synthase</fullName>
        <ecNumber evidence="4 12">2.2.1.6</ecNumber>
    </recommendedName>
</protein>
<dbReference type="UniPathway" id="UPA00049">
    <property type="reaction ID" value="UER00059"/>
</dbReference>
<dbReference type="InterPro" id="IPR011766">
    <property type="entry name" value="TPP_enzyme_TPP-bd"/>
</dbReference>
<dbReference type="NCBIfam" id="NF005860">
    <property type="entry name" value="PRK07789.1"/>
    <property type="match status" value="1"/>
</dbReference>
<evidence type="ECO:0000256" key="5">
    <source>
        <dbReference type="ARBA" id="ARBA00022605"/>
    </source>
</evidence>
<dbReference type="Gene3D" id="3.40.50.970">
    <property type="match status" value="2"/>
</dbReference>
<dbReference type="Pfam" id="PF02776">
    <property type="entry name" value="TPP_enzyme_N"/>
    <property type="match status" value="1"/>
</dbReference>
<dbReference type="Pfam" id="PF02775">
    <property type="entry name" value="TPP_enzyme_C"/>
    <property type="match status" value="1"/>
</dbReference>
<dbReference type="GO" id="GO:0009097">
    <property type="term" value="P:isoleucine biosynthetic process"/>
    <property type="evidence" value="ECO:0007669"/>
    <property type="project" value="UniProtKB-UniPathway"/>
</dbReference>
<dbReference type="PROSITE" id="PS00187">
    <property type="entry name" value="TPP_ENZYMES"/>
    <property type="match status" value="1"/>
</dbReference>
<evidence type="ECO:0000256" key="11">
    <source>
        <dbReference type="ARBA" id="ARBA00048670"/>
    </source>
</evidence>
<dbReference type="UniPathway" id="UPA00047">
    <property type="reaction ID" value="UER00055"/>
</dbReference>
<evidence type="ECO:0000256" key="12">
    <source>
        <dbReference type="RuleBase" id="RU003591"/>
    </source>
</evidence>
<comment type="catalytic activity">
    <reaction evidence="11 12">
        <text>2 pyruvate + H(+) = (2S)-2-acetolactate + CO2</text>
        <dbReference type="Rhea" id="RHEA:25249"/>
        <dbReference type="ChEBI" id="CHEBI:15361"/>
        <dbReference type="ChEBI" id="CHEBI:15378"/>
        <dbReference type="ChEBI" id="CHEBI:16526"/>
        <dbReference type="ChEBI" id="CHEBI:58476"/>
        <dbReference type="EC" id="2.2.1.6"/>
    </reaction>
</comment>
<dbReference type="InterPro" id="IPR029035">
    <property type="entry name" value="DHS-like_NAD/FAD-binding_dom"/>
</dbReference>
<evidence type="ECO:0000256" key="6">
    <source>
        <dbReference type="ARBA" id="ARBA00022679"/>
    </source>
</evidence>
<dbReference type="SUPFAM" id="SSF52467">
    <property type="entry name" value="DHS-like NAD/FAD-binding domain"/>
    <property type="match status" value="1"/>
</dbReference>
<reference evidence="17 18" key="1">
    <citation type="submission" date="2019-11" db="EMBL/GenBank/DDBJ databases">
        <authorList>
            <person name="Yuan L."/>
        </authorList>
    </citation>
    <scope>NUCLEOTIDE SEQUENCE [LARGE SCALE GENOMIC DNA]</scope>
    <source>
        <strain evidence="17 18">TRM43335</strain>
    </source>
</reference>
<dbReference type="GO" id="GO:0030976">
    <property type="term" value="F:thiamine pyrophosphate binding"/>
    <property type="evidence" value="ECO:0007669"/>
    <property type="project" value="UniProtKB-UniRule"/>
</dbReference>
<evidence type="ECO:0000256" key="2">
    <source>
        <dbReference type="ARBA" id="ARBA00005025"/>
    </source>
</evidence>